<dbReference type="GO" id="GO:0009252">
    <property type="term" value="P:peptidoglycan biosynthetic process"/>
    <property type="evidence" value="ECO:0007669"/>
    <property type="project" value="UniProtKB-UniRule"/>
</dbReference>
<gene>
    <name evidence="8 10" type="primary">murJ</name>
    <name evidence="10" type="ORF">H8S11_00320</name>
</gene>
<comment type="function">
    <text evidence="8 9">Involved in peptidoglycan biosynthesis. Transports lipid-linked peptidoglycan precursors from the inner to the outer leaflet of the cytoplasmic membrane.</text>
</comment>
<dbReference type="InterPro" id="IPR051050">
    <property type="entry name" value="Lipid_II_flippase_MurJ/MviN"/>
</dbReference>
<evidence type="ECO:0000256" key="4">
    <source>
        <dbReference type="ARBA" id="ARBA00022960"/>
    </source>
</evidence>
<dbReference type="NCBIfam" id="TIGR01695">
    <property type="entry name" value="murJ_mviN"/>
    <property type="match status" value="1"/>
</dbReference>
<evidence type="ECO:0000313" key="10">
    <source>
        <dbReference type="EMBL" id="MBC5721275.1"/>
    </source>
</evidence>
<dbReference type="PANTHER" id="PTHR47019">
    <property type="entry name" value="LIPID II FLIPPASE MURJ"/>
    <property type="match status" value="1"/>
</dbReference>
<dbReference type="AlphaFoldDB" id="A0A8J6J668"/>
<feature type="transmembrane region" description="Helical" evidence="8">
    <location>
        <begin position="229"/>
        <end position="249"/>
    </location>
</feature>
<dbReference type="PANTHER" id="PTHR47019:SF1">
    <property type="entry name" value="LIPID II FLIPPASE MURJ"/>
    <property type="match status" value="1"/>
</dbReference>
<feature type="transmembrane region" description="Helical" evidence="8">
    <location>
        <begin position="129"/>
        <end position="152"/>
    </location>
</feature>
<evidence type="ECO:0000256" key="8">
    <source>
        <dbReference type="HAMAP-Rule" id="MF_02078"/>
    </source>
</evidence>
<comment type="pathway">
    <text evidence="8">Cell wall biogenesis; peptidoglycan biosynthesis.</text>
</comment>
<evidence type="ECO:0000313" key="11">
    <source>
        <dbReference type="Proteomes" id="UP000628736"/>
    </source>
</evidence>
<feature type="transmembrane region" description="Helical" evidence="8">
    <location>
        <begin position="7"/>
        <end position="27"/>
    </location>
</feature>
<keyword evidence="6 8" id="KW-1133">Transmembrane helix</keyword>
<dbReference type="GO" id="GO:0008360">
    <property type="term" value="P:regulation of cell shape"/>
    <property type="evidence" value="ECO:0007669"/>
    <property type="project" value="UniProtKB-UniRule"/>
</dbReference>
<feature type="transmembrane region" description="Helical" evidence="8">
    <location>
        <begin position="159"/>
        <end position="179"/>
    </location>
</feature>
<feature type="transmembrane region" description="Helical" evidence="8">
    <location>
        <begin position="479"/>
        <end position="498"/>
    </location>
</feature>
<dbReference type="Pfam" id="PF03023">
    <property type="entry name" value="MurJ"/>
    <property type="match status" value="1"/>
</dbReference>
<reference evidence="10" key="1">
    <citation type="submission" date="2020-08" db="EMBL/GenBank/DDBJ databases">
        <title>Genome public.</title>
        <authorList>
            <person name="Liu C."/>
            <person name="Sun Q."/>
        </authorList>
    </citation>
    <scope>NUCLEOTIDE SEQUENCE</scope>
    <source>
        <strain evidence="10">NSJ-23</strain>
    </source>
</reference>
<dbReference type="PIRSF" id="PIRSF002869">
    <property type="entry name" value="MviN"/>
    <property type="match status" value="1"/>
</dbReference>
<dbReference type="PRINTS" id="PR01806">
    <property type="entry name" value="VIRFACTRMVIN"/>
</dbReference>
<keyword evidence="8 9" id="KW-0961">Cell wall biogenesis/degradation</keyword>
<dbReference type="EMBL" id="JACOPO010000001">
    <property type="protein sequence ID" value="MBC5721275.1"/>
    <property type="molecule type" value="Genomic_DNA"/>
</dbReference>
<evidence type="ECO:0000256" key="9">
    <source>
        <dbReference type="PIRNR" id="PIRNR002869"/>
    </source>
</evidence>
<keyword evidence="4 8" id="KW-0133">Cell shape</keyword>
<evidence type="ECO:0000256" key="5">
    <source>
        <dbReference type="ARBA" id="ARBA00022984"/>
    </source>
</evidence>
<dbReference type="GO" id="GO:0015648">
    <property type="term" value="F:lipid-linked peptidoglycan transporter activity"/>
    <property type="evidence" value="ECO:0007669"/>
    <property type="project" value="UniProtKB-UniRule"/>
</dbReference>
<organism evidence="10 11">
    <name type="scientific">Flintibacter hominis</name>
    <dbReference type="NCBI Taxonomy" id="2763048"/>
    <lineage>
        <taxon>Bacteria</taxon>
        <taxon>Bacillati</taxon>
        <taxon>Bacillota</taxon>
        <taxon>Clostridia</taxon>
        <taxon>Eubacteriales</taxon>
        <taxon>Flintibacter</taxon>
    </lineage>
</organism>
<sequence>MEDRHSATRTISAVMAITLLGKVMGLYRDHLLAVHYGMGMEANAFYTASRIPRVFFDAVFASAIAACFIPVFSEYLEQKGKKEAYRFAGCFITIIALLTGVLTLAGMAFPQPLVALFADYEDPQTTALAISLTRTMFPTVLFSGVAFSLVGVLQAQDHFTAPALMSALSNLVIIAYFLFLDQSMGIYGLALAYLLGWFLQGVIQVPPLRRLGYQYRPGLDFRSPGMKKVFALMGPVMVSTWVQPINLVINSRFGSRLYGGAGVSAMEYSTNLYLVIAGTFILSITNVIFPKLSRLTAGGQQGDFRDTLRQTVHSSLFFVLPMAAGLMAVARPLVSFLYGGGEFGQRAVEVTASALSWISLGMAGYALQNILSRAYFARQQGRGPLVAGALSIGVNLLLCMALVGPLEVRGLAIASAVSSTVYALLLIVPMEREGQGFLDRALCLDFFKMLAAAAVTGLTAWLLLGWLGSVLPAGKMGELLSLALCAGGGVAVYFGVTLSMGMEEAAMTAALIKRLLKRG</sequence>
<dbReference type="RefSeq" id="WP_186851806.1">
    <property type="nucleotide sequence ID" value="NZ_JACOPO010000001.1"/>
</dbReference>
<keyword evidence="2 8" id="KW-1003">Cell membrane</keyword>
<feature type="transmembrane region" description="Helical" evidence="8">
    <location>
        <begin position="350"/>
        <end position="371"/>
    </location>
</feature>
<keyword evidence="11" id="KW-1185">Reference proteome</keyword>
<dbReference type="InterPro" id="IPR004268">
    <property type="entry name" value="MurJ"/>
</dbReference>
<name>A0A8J6J668_9FIRM</name>
<feature type="transmembrane region" description="Helical" evidence="8">
    <location>
        <begin position="269"/>
        <end position="289"/>
    </location>
</feature>
<comment type="similarity">
    <text evidence="8 9">Belongs to the MurJ/MviN family.</text>
</comment>
<comment type="subcellular location">
    <subcellularLocation>
        <location evidence="1 8">Cell membrane</location>
        <topology evidence="1 8">Multi-pass membrane protein</topology>
    </subcellularLocation>
</comment>
<feature type="transmembrane region" description="Helical" evidence="8">
    <location>
        <begin position="54"/>
        <end position="72"/>
    </location>
</feature>
<dbReference type="GO" id="GO:0071555">
    <property type="term" value="P:cell wall organization"/>
    <property type="evidence" value="ECO:0007669"/>
    <property type="project" value="UniProtKB-UniRule"/>
</dbReference>
<feature type="transmembrane region" description="Helical" evidence="8">
    <location>
        <begin position="84"/>
        <end position="109"/>
    </location>
</feature>
<evidence type="ECO:0000256" key="2">
    <source>
        <dbReference type="ARBA" id="ARBA00022475"/>
    </source>
</evidence>
<feature type="transmembrane region" description="Helical" evidence="8">
    <location>
        <begin position="410"/>
        <end position="428"/>
    </location>
</feature>
<dbReference type="CDD" id="cd13123">
    <property type="entry name" value="MATE_MurJ_like"/>
    <property type="match status" value="1"/>
</dbReference>
<dbReference type="UniPathway" id="UPA00219"/>
<dbReference type="Proteomes" id="UP000628736">
    <property type="component" value="Unassembled WGS sequence"/>
</dbReference>
<keyword evidence="5 8" id="KW-0573">Peptidoglycan synthesis</keyword>
<dbReference type="GO" id="GO:0034204">
    <property type="term" value="P:lipid translocation"/>
    <property type="evidence" value="ECO:0007669"/>
    <property type="project" value="TreeGrafter"/>
</dbReference>
<protein>
    <recommendedName>
        <fullName evidence="8">Probable lipid II flippase MurJ</fullName>
    </recommendedName>
</protein>
<dbReference type="HAMAP" id="MF_02078">
    <property type="entry name" value="MurJ_MviN"/>
    <property type="match status" value="1"/>
</dbReference>
<accession>A0A8J6J668</accession>
<feature type="transmembrane region" description="Helical" evidence="8">
    <location>
        <begin position="449"/>
        <end position="467"/>
    </location>
</feature>
<evidence type="ECO:0000256" key="1">
    <source>
        <dbReference type="ARBA" id="ARBA00004651"/>
    </source>
</evidence>
<evidence type="ECO:0000256" key="6">
    <source>
        <dbReference type="ARBA" id="ARBA00022989"/>
    </source>
</evidence>
<keyword evidence="7 8" id="KW-0472">Membrane</keyword>
<keyword evidence="3 8" id="KW-0812">Transmembrane</keyword>
<dbReference type="GO" id="GO:0005886">
    <property type="term" value="C:plasma membrane"/>
    <property type="evidence" value="ECO:0007669"/>
    <property type="project" value="UniProtKB-SubCell"/>
</dbReference>
<comment type="caution">
    <text evidence="10">The sequence shown here is derived from an EMBL/GenBank/DDBJ whole genome shotgun (WGS) entry which is preliminary data.</text>
</comment>
<feature type="transmembrane region" description="Helical" evidence="8">
    <location>
        <begin position="310"/>
        <end position="330"/>
    </location>
</feature>
<feature type="transmembrane region" description="Helical" evidence="8">
    <location>
        <begin position="383"/>
        <end position="404"/>
    </location>
</feature>
<proteinExistence type="inferred from homology"/>
<evidence type="ECO:0000256" key="3">
    <source>
        <dbReference type="ARBA" id="ARBA00022692"/>
    </source>
</evidence>
<keyword evidence="8 9" id="KW-0813">Transport</keyword>
<evidence type="ECO:0000256" key="7">
    <source>
        <dbReference type="ARBA" id="ARBA00023136"/>
    </source>
</evidence>
<feature type="transmembrane region" description="Helical" evidence="8">
    <location>
        <begin position="185"/>
        <end position="208"/>
    </location>
</feature>